<dbReference type="Proteomes" id="UP000887575">
    <property type="component" value="Unassembled WGS sequence"/>
</dbReference>
<feature type="compositionally biased region" description="Basic and acidic residues" evidence="1">
    <location>
        <begin position="855"/>
        <end position="867"/>
    </location>
</feature>
<feature type="region of interest" description="Disordered" evidence="1">
    <location>
        <begin position="3228"/>
        <end position="3257"/>
    </location>
</feature>
<feature type="domain" description="FERM" evidence="2">
    <location>
        <begin position="9"/>
        <end position="290"/>
    </location>
</feature>
<feature type="compositionally biased region" description="Basic and acidic residues" evidence="1">
    <location>
        <begin position="604"/>
        <end position="617"/>
    </location>
</feature>
<dbReference type="SMART" id="SM01196">
    <property type="entry name" value="FERM_C"/>
    <property type="match status" value="1"/>
</dbReference>
<feature type="compositionally biased region" description="Low complexity" evidence="1">
    <location>
        <begin position="632"/>
        <end position="643"/>
    </location>
</feature>
<feature type="compositionally biased region" description="Low complexity" evidence="1">
    <location>
        <begin position="2414"/>
        <end position="2426"/>
    </location>
</feature>
<feature type="compositionally biased region" description="Basic and acidic residues" evidence="1">
    <location>
        <begin position="2805"/>
        <end position="2817"/>
    </location>
</feature>
<feature type="compositionally biased region" description="Basic and acidic residues" evidence="1">
    <location>
        <begin position="2353"/>
        <end position="2365"/>
    </location>
</feature>
<name>A0AAF3FE69_9BILA</name>
<feature type="region of interest" description="Disordered" evidence="1">
    <location>
        <begin position="1085"/>
        <end position="1114"/>
    </location>
</feature>
<dbReference type="InterPro" id="IPR014847">
    <property type="entry name" value="FA"/>
</dbReference>
<feature type="compositionally biased region" description="Basic and acidic residues" evidence="1">
    <location>
        <begin position="2252"/>
        <end position="2264"/>
    </location>
</feature>
<feature type="compositionally biased region" description="Low complexity" evidence="1">
    <location>
        <begin position="2181"/>
        <end position="2195"/>
    </location>
</feature>
<feature type="compositionally biased region" description="Basic and acidic residues" evidence="1">
    <location>
        <begin position="2299"/>
        <end position="2311"/>
    </location>
</feature>
<dbReference type="Pfam" id="PF09379">
    <property type="entry name" value="FERM_N"/>
    <property type="match status" value="1"/>
</dbReference>
<feature type="region of interest" description="Disordered" evidence="1">
    <location>
        <begin position="2342"/>
        <end position="2426"/>
    </location>
</feature>
<evidence type="ECO:0000256" key="1">
    <source>
        <dbReference type="SAM" id="MobiDB-lite"/>
    </source>
</evidence>
<feature type="region of interest" description="Disordered" evidence="1">
    <location>
        <begin position="2897"/>
        <end position="2954"/>
    </location>
</feature>
<feature type="region of interest" description="Disordered" evidence="1">
    <location>
        <begin position="1273"/>
        <end position="1302"/>
    </location>
</feature>
<feature type="compositionally biased region" description="Basic and acidic residues" evidence="1">
    <location>
        <begin position="2067"/>
        <end position="2079"/>
    </location>
</feature>
<dbReference type="GO" id="GO:0005886">
    <property type="term" value="C:plasma membrane"/>
    <property type="evidence" value="ECO:0007669"/>
    <property type="project" value="TreeGrafter"/>
</dbReference>
<feature type="compositionally biased region" description="Basic and acidic residues" evidence="1">
    <location>
        <begin position="2400"/>
        <end position="2411"/>
    </location>
</feature>
<dbReference type="GO" id="GO:0005856">
    <property type="term" value="C:cytoskeleton"/>
    <property type="evidence" value="ECO:0007669"/>
    <property type="project" value="TreeGrafter"/>
</dbReference>
<feature type="compositionally biased region" description="Basic and acidic residues" evidence="1">
    <location>
        <begin position="3444"/>
        <end position="3456"/>
    </location>
</feature>
<dbReference type="Pfam" id="PF09380">
    <property type="entry name" value="FERM_C"/>
    <property type="match status" value="1"/>
</dbReference>
<dbReference type="Gene3D" id="3.10.20.90">
    <property type="entry name" value="Phosphatidylinositol 3-kinase Catalytic Subunit, Chain A, domain 1"/>
    <property type="match status" value="1"/>
</dbReference>
<feature type="compositionally biased region" description="Basic and acidic residues" evidence="1">
    <location>
        <begin position="2852"/>
        <end position="2864"/>
    </location>
</feature>
<feature type="compositionally biased region" description="Polar residues" evidence="1">
    <location>
        <begin position="662"/>
        <end position="676"/>
    </location>
</feature>
<reference evidence="4" key="1">
    <citation type="submission" date="2024-02" db="UniProtKB">
        <authorList>
            <consortium name="WormBaseParasite"/>
        </authorList>
    </citation>
    <scope>IDENTIFICATION</scope>
</reference>
<dbReference type="InterPro" id="IPR011993">
    <property type="entry name" value="PH-like_dom_sf"/>
</dbReference>
<dbReference type="FunFam" id="2.30.29.30:FF:000002">
    <property type="entry name" value="Band 4.1-like protein 5 isoform 1"/>
    <property type="match status" value="1"/>
</dbReference>
<dbReference type="PANTHER" id="PTHR23280">
    <property type="entry name" value="4.1 G PROTEIN"/>
    <property type="match status" value="1"/>
</dbReference>
<sequence>MGKEGVGGHTAVVRAPDGEIKTFPLSKKDKGEALFCQVTRDLSIEEKEYFSLCFYDREGIRHWLYNDKPIQKQLKDLPWEFSYEVKFYPTQPTSLTDDNARYNLYQQLRREIVTGRLPASIESHAILGGLQVQADVGDVQQSAEYENYLQTTQFSPYPESGLVAKIRDEHVKHKGQTQDEAILGYLDTCRQLSMYGVFLFSAKDEKDNAVNIGICASGINIYREQARLHKFSWQHIIKISFRKSNFSIELKPGQLSKKSTTVSYTTPSYYHAKRCWKCGVEHHTFFRLMQPEDKPKPGLFHFGSTRFQYHGRTQFQTKMASQLFDRPGSATVPRSQVPGTRISQSLDNVAVQQAGTHYDVTGTQSTDRQTHAALVQHHARKREVKVSELTSDDELVYLPVESPLSAAYYTYEGVSPPSTLASTQRDRGVRFESTPRAACPAESRKRVRRNLFGVSWSPSKKSHDTAAVLLTAHMPATPEEVTNLERSDEFPEIPIATRSSVYNKGFYEQLSKIEVDPLKTSVHEANQDDLEKRNEMPGYPIRYFVDVKHSGQFDKHRIARLKHAGSEDELESAKIDYKNYLFPTIEKSSVGRLEKSADVESSHIIEHVQMKRATEKPKAKKRKLGKRDSVESRSSTDSNSSSKQRSKLESTESRFLKFLRNISPQRNRETATQSSRYHYISPDRYDGPLQSIPKHVELEETPFRKIAHPKTSSQRIRSSKKSAPIVTKVKTQEYHIYGRFQKTVEDEEFVKLEKLERGLAQTMNISKVLPKTESPAESDSPVIRGKTVVYLKEVPKEIQEQPSECVKHEEEENKKKRDWGFHLPSFKIGGSRRSTKEGEEPYPIVSEPYEGPLDSVDRENDLERLPFETRVPGQPTTPTSRFFLFGPVRHGGEEGTGHEASTYGPPPYEGPRRFPRSSVPHLLVNSGPPGSWLTARREKPELEMRPRTAVVYLKEVQGEENEETHDEKENKKKRDWGFHLPSFKIGGSRRSTKEGEEPYPIVSEPYEGPLDSVDRENDLERLPFETEPATDNTEVVAVPSGEEVEMTRTAVVYLKEVPGEENEETHDEKENKKKRDWGFHLPSFKIGGSRRSTKEGEEPYPIVSEPYEGPLDSVDRENDLEKIPLDTTPVPESKTTTITTTRRFFLFGRVRHEGEEEVIEQEHVKPDTYGLATTSYEGPLEELPREDDLGASPLGEHAAVYHQGDSWLTANEQKKKKTKKDKAASPTMPEIEESKQTAVVYLKEVPGEENEETHDEKENKKKRDWGFHLPSFKIGGSRRSTKEGEEPYPIVSEPYEGPLDSVDRENDLEKIPLDTTPVPESKTTTITTTRRFFLFGRVRHEGEEEVIEQEHVKPDTYGLATTSYEGPLEELPREDDLGASPLGEHAAVYHQGDSWLTANEQKKKKTKKDKAASPTMPEIEESKQTAVVYLKEVQGEENEETHDEKENKKKRDWGFHLPSFKIGGSRRSTKEGEEPYPIVSEPYEGPLDSVDRENDLERLPFETEPATDNTEVVAVPSGEEVEMTRTAVVYLKEVPGEENEETHDEKENKKKRDWGFHLPSFKIGGSRRSTKEGEEPYPIVSEPYEGPLDSVDRENDLEKIPLDTTPVPESKTTTITTTRRFFLFGRVRHEGEEEVIEQEHVKPDTYGLATTSYEGPLEELPREDDLGASPLGEHAAVYHQGDSWLTANEQKKKKTKKDKAASPTMPEIEESKQTAVVYLKEVQGEENEETHDEKENKKKRDWGFHLPSFKIGGSRRSTKEGEEPYPIVSEPYEGPLDSVDRENDLERLPFETEPATDNTEVVAVPSGEEVEMTRTAVVYLKEVPGEENEETHDEKENKKKRDWGFHLPSFKIGGSRRSTKEGEEPYPIVSEPYEGPLDSVDRENDLEKIPLDTTPVPESKTTTITTTRRFFLFGRVRHEGEEEVIEQEHVKPDTYGLATTSYEGPLEELPREDDLGASPLGEHAAVYHQGDSWLTANEQKKKKTKKDKAASPTMPEIEESKQTAVVYLKEVQGEENEETHDEKENKKKRDWGFHLPSFKIGGSRRSTKEGEEPYPIVSEPYEGPLDSVDRENDLERLPFETEPATDNTEVVAVPSGEEVEMTRTAVVYLKEVPGEENEETHDEKENKKKRDWGFHLPSFKIGGSRRSTKEGEEPYPIVSEPYEGPLDSVDRENDLEKIPLDTTPDQSPKQQQSPPLVAFPVWPSRHEGLATTSYEGPLEELPREDDLGASPLGEHAAVYHQEVQGEENEETHDEKENKKKRDWGFHLPSFKIGGSRRSTKEGEEPYPIVSEPYEGPLDSVDRENDLERLPFETEPATDNTEVVAVPSGEEVEMTRTAVVYLKEVPGEENEETHDEKENKKKRDWGFHLPSFKIGGSRRSTKEGEEPYPIVSEPYEGPLDSVDRENDLEKSHLTPLQYQSPKQQQSPPLVAFSCLAESATKVKKRVATRDDLGASPLGEHAAVYHQGDSWLTANEQKKKKTKKDKAASPTMPEIEESKQTAVVYLKEVQGEENEETHDEKENKKKRDWGFHLPSFKIGGSRRSTKEGEEPYPIVSEPYEGPLDSVDRENDLERLPFETEPATDNTEVVAVPSGEEVEMTRTAVVYLKEVPGEENEETHDEKENKKKRDWGFHLPSFKIGGSRRSTKEGEEPYPIVSEPYEGPLDSVDRENDLEKIPLDTTPVPESKTTTITTTRRFFLFGRVRHEGEEEVIEQEHVKPDTYGLATTSYEGPLEELPREDDLGASPLGEHAAVYHQGDSWLTANEQKKKKTKKDKAASPTMPEIEESKQTAVVYLKEVQGEENEETHDEKENKKKRDWGFHLPSFKIGGSRRSTKEGEEPYPIVSEPYEGPLDSVDRENDLERLPFETEPATDNTEVVAVPSGEEVEMTRTAVVYLKEVPGEENEETHDEKENKKKRDWGFHLPSFKIGGSRRSTKEGEEPYPIVSEPYEGPLDSVDRENDLERLPFETEPATDNTEVVAVPSGEEVEMTRTAVVYLKEVPGEENEETHDEKENKKKRDWGFHLPSFKIGGSRRSTKEGEEPYPIVSEPYEGPLDSVDRENDLERLPFETEPATDNTEVVAVPSGEEVEITRTAVVYLKEVPGEENEETHDEKENKKKRDWGFHLPSFKIGGSRRSTKEGEEPYPIVSEPYEGPLDSVDRENDLERLPFETEPATDNTEVVAVPSGEEVEMTRTAVVYLKEVPGEENEETHDEKENKKKRDWGFHLPSFKIGGSRRSTKEGEEPYPIVSEPYEGPLDSVDRENDLEKIPLDTTPVPESKTTTITTTRRFFLFGRVRHEGEEEVIEQEHVKPDTYGLATTSYEGPLEELPREDDLGASPLGEHAAVYHQGDSWLTANEQKKKKTKKDKAASPTMPEIEESKQTAVVYLKEVQGEENEETHDEKENKKKRDWGFHLPSFKIGGSRRSTKEGEEPYPIVSEPYEGPLDSVDRENDLERLPFETEPATDNTEVVAVPSGEEVEMTRTAVVYLKEVPGEENEETHDEKENKKKRDWGFHLPSFKIGGSRRSTKEGEEPYPIVSEPYEGPLDSVDRENDLERLPFETEPATDNTEVVAVPSGEEVEMTRTAVVYLKEVPGEENEETHDEKENKKKRDWGFHLPSFKIGGSRRSTKEGEEPYPIVSEPYEGPLDSVDRENDLERLPLDTTPVPGQNTTTPPVVPVWPSPPRR</sequence>
<dbReference type="SMART" id="SM00295">
    <property type="entry name" value="B41"/>
    <property type="match status" value="1"/>
</dbReference>
<feature type="region of interest" description="Disordered" evidence="1">
    <location>
        <begin position="604"/>
        <end position="686"/>
    </location>
</feature>
<feature type="region of interest" description="Disordered" evidence="1">
    <location>
        <begin position="3588"/>
        <end position="3683"/>
    </location>
</feature>
<dbReference type="InterPro" id="IPR019749">
    <property type="entry name" value="Band_41_domain"/>
</dbReference>
<feature type="region of interest" description="Disordered" evidence="1">
    <location>
        <begin position="2999"/>
        <end position="3018"/>
    </location>
</feature>
<feature type="region of interest" description="Disordered" evidence="1">
    <location>
        <begin position="3487"/>
        <end position="3576"/>
    </location>
</feature>
<feature type="region of interest" description="Disordered" evidence="1">
    <location>
        <begin position="827"/>
        <end position="1013"/>
    </location>
</feature>
<organism evidence="3 4">
    <name type="scientific">Mesorhabditis belari</name>
    <dbReference type="NCBI Taxonomy" id="2138241"/>
    <lineage>
        <taxon>Eukaryota</taxon>
        <taxon>Metazoa</taxon>
        <taxon>Ecdysozoa</taxon>
        <taxon>Nematoda</taxon>
        <taxon>Chromadorea</taxon>
        <taxon>Rhabditida</taxon>
        <taxon>Rhabditina</taxon>
        <taxon>Rhabditomorpha</taxon>
        <taxon>Rhabditoidea</taxon>
        <taxon>Rhabditidae</taxon>
        <taxon>Mesorhabditinae</taxon>
        <taxon>Mesorhabditis</taxon>
    </lineage>
</organism>
<dbReference type="CDD" id="cd14473">
    <property type="entry name" value="FERM_B-lobe"/>
    <property type="match status" value="1"/>
</dbReference>
<dbReference type="PRINTS" id="PR00935">
    <property type="entry name" value="BAND41"/>
</dbReference>
<feature type="compositionally biased region" description="Basic and acidic residues" evidence="1">
    <location>
        <begin position="935"/>
        <end position="946"/>
    </location>
</feature>
<evidence type="ECO:0000313" key="4">
    <source>
        <dbReference type="WBParaSite" id="MBELARI_LOCUS5316"/>
    </source>
</evidence>
<feature type="compositionally biased region" description="Basic and acidic residues" evidence="1">
    <location>
        <begin position="2516"/>
        <end position="2528"/>
    </location>
</feature>
<feature type="region of interest" description="Disordered" evidence="1">
    <location>
        <begin position="1936"/>
        <end position="2098"/>
    </location>
</feature>
<feature type="region of interest" description="Disordered" evidence="1">
    <location>
        <begin position="1205"/>
        <end position="1230"/>
    </location>
</feature>
<dbReference type="WBParaSite" id="MBELARI_LOCUS5316">
    <property type="protein sequence ID" value="MBELARI_LOCUS5316"/>
    <property type="gene ID" value="MBELARI_LOCUS5316"/>
</dbReference>
<keyword evidence="3" id="KW-1185">Reference proteome</keyword>
<dbReference type="InterPro" id="IPR019748">
    <property type="entry name" value="FERM_central"/>
</dbReference>
<dbReference type="InterPro" id="IPR018980">
    <property type="entry name" value="FERM_PH-like_C"/>
</dbReference>
<dbReference type="InterPro" id="IPR000299">
    <property type="entry name" value="FERM_domain"/>
</dbReference>
<feature type="compositionally biased region" description="Basic and acidic residues" evidence="1">
    <location>
        <begin position="1731"/>
        <end position="1743"/>
    </location>
</feature>
<feature type="region of interest" description="Disordered" evidence="1">
    <location>
        <begin position="1563"/>
        <end position="1591"/>
    </location>
</feature>
<feature type="region of interest" description="Disordered" evidence="1">
    <location>
        <begin position="3127"/>
        <end position="3156"/>
    </location>
</feature>
<feature type="compositionally biased region" description="Basic and acidic residues" evidence="1">
    <location>
        <begin position="1442"/>
        <end position="1454"/>
    </location>
</feature>
<feature type="compositionally biased region" description="Basic and acidic residues" evidence="1">
    <location>
        <begin position="3007"/>
        <end position="3018"/>
    </location>
</feature>
<dbReference type="Gene3D" id="1.20.80.10">
    <property type="match status" value="1"/>
</dbReference>
<dbReference type="InterPro" id="IPR014352">
    <property type="entry name" value="FERM/acyl-CoA-bd_prot_sf"/>
</dbReference>
<feature type="compositionally biased region" description="Low complexity" evidence="1">
    <location>
        <begin position="3660"/>
        <end position="3671"/>
    </location>
</feature>
<feature type="compositionally biased region" description="Basic and acidic residues" evidence="1">
    <location>
        <begin position="646"/>
        <end position="655"/>
    </location>
</feature>
<feature type="region of interest" description="Disordered" evidence="1">
    <location>
        <begin position="2721"/>
        <end position="2883"/>
    </location>
</feature>
<feature type="region of interest" description="Disordered" evidence="1">
    <location>
        <begin position="2110"/>
        <end position="2196"/>
    </location>
</feature>
<dbReference type="SUPFAM" id="SSF54236">
    <property type="entry name" value="Ubiquitin-like"/>
    <property type="match status" value="1"/>
</dbReference>
<feature type="region of interest" description="Disordered" evidence="1">
    <location>
        <begin position="2452"/>
        <end position="2594"/>
    </location>
</feature>
<feature type="compositionally biased region" description="Basic and acidic residues" evidence="1">
    <location>
        <begin position="2020"/>
        <end position="2032"/>
    </location>
</feature>
<dbReference type="Pfam" id="PF00373">
    <property type="entry name" value="FERM_M"/>
    <property type="match status" value="1"/>
</dbReference>
<dbReference type="SUPFAM" id="SSF50729">
    <property type="entry name" value="PH domain-like"/>
    <property type="match status" value="1"/>
</dbReference>
<feature type="compositionally biased region" description="Basic and acidic residues" evidence="1">
    <location>
        <begin position="3545"/>
        <end position="3557"/>
    </location>
</feature>
<feature type="region of interest" description="Disordered" evidence="1">
    <location>
        <begin position="3100"/>
        <end position="3119"/>
    </location>
</feature>
<protein>
    <recommendedName>
        <fullName evidence="2">FERM domain-containing protein</fullName>
    </recommendedName>
</protein>
<feature type="region of interest" description="Disordered" evidence="1">
    <location>
        <begin position="2636"/>
        <end position="2665"/>
    </location>
</feature>
<feature type="region of interest" description="Disordered" evidence="1">
    <location>
        <begin position="1655"/>
        <end position="1779"/>
    </location>
</feature>
<feature type="compositionally biased region" description="Basic and acidic residues" evidence="1">
    <location>
        <begin position="3498"/>
        <end position="3510"/>
    </location>
</feature>
<dbReference type="PROSITE" id="PS50057">
    <property type="entry name" value="FERM_3"/>
    <property type="match status" value="1"/>
</dbReference>
<dbReference type="InterPro" id="IPR029071">
    <property type="entry name" value="Ubiquitin-like_domsf"/>
</dbReference>
<dbReference type="SUPFAM" id="SSF47031">
    <property type="entry name" value="Second domain of FERM"/>
    <property type="match status" value="1"/>
</dbReference>
<feature type="compositionally biased region" description="Basic and acidic residues" evidence="1">
    <location>
        <begin position="3108"/>
        <end position="3119"/>
    </location>
</feature>
<accession>A0AAF3FE69</accession>
<feature type="compositionally biased region" description="Basic and acidic residues" evidence="1">
    <location>
        <begin position="965"/>
        <end position="977"/>
    </location>
</feature>
<evidence type="ECO:0000313" key="3">
    <source>
        <dbReference type="Proteomes" id="UP000887575"/>
    </source>
</evidence>
<dbReference type="Gene3D" id="2.30.29.30">
    <property type="entry name" value="Pleckstrin-homology domain (PH domain)/Phosphotyrosine-binding domain (PTB)"/>
    <property type="match status" value="1"/>
</dbReference>
<proteinExistence type="predicted"/>
<feature type="region of interest" description="Disordered" evidence="1">
    <location>
        <begin position="1852"/>
        <end position="1880"/>
    </location>
</feature>
<feature type="region of interest" description="Disordered" evidence="1">
    <location>
        <begin position="3026"/>
        <end position="3055"/>
    </location>
</feature>
<dbReference type="GO" id="GO:0031032">
    <property type="term" value="P:actomyosin structure organization"/>
    <property type="evidence" value="ECO:0007669"/>
    <property type="project" value="TreeGrafter"/>
</dbReference>
<feature type="compositionally biased region" description="Basic and acidic residues" evidence="1">
    <location>
        <begin position="2906"/>
        <end position="2918"/>
    </location>
</feature>
<feature type="region of interest" description="Disordered" evidence="1">
    <location>
        <begin position="1393"/>
        <end position="1490"/>
    </location>
</feature>
<feature type="compositionally biased region" description="Pro residues" evidence="1">
    <location>
        <begin position="3672"/>
        <end position="3683"/>
    </location>
</feature>
<dbReference type="InterPro" id="IPR035963">
    <property type="entry name" value="FERM_2"/>
</dbReference>
<feature type="compositionally biased region" description="Basic and acidic residues" evidence="1">
    <location>
        <begin position="3646"/>
        <end position="3657"/>
    </location>
</feature>
<feature type="compositionally biased region" description="Basic and acidic residues" evidence="1">
    <location>
        <begin position="3599"/>
        <end position="3611"/>
    </location>
</feature>
<feature type="compositionally biased region" description="Basic and acidic residues" evidence="1">
    <location>
        <begin position="2563"/>
        <end position="2575"/>
    </location>
</feature>
<dbReference type="CDD" id="cd01765">
    <property type="entry name" value="FERM_F0_F1"/>
    <property type="match status" value="1"/>
</dbReference>
<feature type="compositionally biased region" description="Basic and acidic residues" evidence="1">
    <location>
        <begin position="3397"/>
        <end position="3409"/>
    </location>
</feature>
<dbReference type="SMART" id="SM01195">
    <property type="entry name" value="FA"/>
    <property type="match status" value="1"/>
</dbReference>
<evidence type="ECO:0000259" key="2">
    <source>
        <dbReference type="PROSITE" id="PS50057"/>
    </source>
</evidence>
<feature type="compositionally biased region" description="Basic and acidic residues" evidence="1">
    <location>
        <begin position="2168"/>
        <end position="2179"/>
    </location>
</feature>
<dbReference type="PANTHER" id="PTHR23280:SF21">
    <property type="entry name" value="PROTEIN 4.1 HOMOLOG"/>
    <property type="match status" value="1"/>
</dbReference>
<dbReference type="InterPro" id="IPR018979">
    <property type="entry name" value="FERM_N"/>
</dbReference>
<feature type="region of interest" description="Disordered" evidence="1">
    <location>
        <begin position="2208"/>
        <end position="2230"/>
    </location>
</feature>
<feature type="compositionally biased region" description="Basic and acidic residues" evidence="1">
    <location>
        <begin position="2121"/>
        <end position="2133"/>
    </location>
</feature>
<feature type="region of interest" description="Disordered" evidence="1">
    <location>
        <begin position="3312"/>
        <end position="3475"/>
    </location>
</feature>
<feature type="region of interest" description="Disordered" evidence="1">
    <location>
        <begin position="2242"/>
        <end position="2330"/>
    </location>
</feature>